<keyword evidence="1" id="KW-0472">Membrane</keyword>
<keyword evidence="1" id="KW-1133">Transmembrane helix</keyword>
<gene>
    <name evidence="2" type="ORF">UFOPK1410_00735</name>
</gene>
<dbReference type="EMBL" id="CAEZSH010000086">
    <property type="protein sequence ID" value="CAB4541684.1"/>
    <property type="molecule type" value="Genomic_DNA"/>
</dbReference>
<keyword evidence="1" id="KW-0812">Transmembrane</keyword>
<accession>A0A6J6BSJ6</accession>
<sequence length="35" mass="3759">MVPDATKWVIDTVSLVAVIGVIIAFAVWTSGTNKR</sequence>
<evidence type="ECO:0000256" key="1">
    <source>
        <dbReference type="SAM" id="Phobius"/>
    </source>
</evidence>
<evidence type="ECO:0000313" key="2">
    <source>
        <dbReference type="EMBL" id="CAB4541684.1"/>
    </source>
</evidence>
<feature type="transmembrane region" description="Helical" evidence="1">
    <location>
        <begin position="12"/>
        <end position="31"/>
    </location>
</feature>
<organism evidence="2">
    <name type="scientific">freshwater metagenome</name>
    <dbReference type="NCBI Taxonomy" id="449393"/>
    <lineage>
        <taxon>unclassified sequences</taxon>
        <taxon>metagenomes</taxon>
        <taxon>ecological metagenomes</taxon>
    </lineage>
</organism>
<proteinExistence type="predicted"/>
<dbReference type="AlphaFoldDB" id="A0A6J6BSJ6"/>
<protein>
    <submittedName>
        <fullName evidence="2">Unannotated protein</fullName>
    </submittedName>
</protein>
<reference evidence="2" key="1">
    <citation type="submission" date="2020-05" db="EMBL/GenBank/DDBJ databases">
        <authorList>
            <person name="Chiriac C."/>
            <person name="Salcher M."/>
            <person name="Ghai R."/>
            <person name="Kavagutti S V."/>
        </authorList>
    </citation>
    <scope>NUCLEOTIDE SEQUENCE</scope>
</reference>
<name>A0A6J6BSJ6_9ZZZZ</name>